<gene>
    <name evidence="6" type="ORF">GQF03_00200</name>
</gene>
<dbReference type="PROSITE" id="PS51318">
    <property type="entry name" value="TAT"/>
    <property type="match status" value="1"/>
</dbReference>
<dbReference type="InterPro" id="IPR015168">
    <property type="entry name" value="SsuA/THI5"/>
</dbReference>
<dbReference type="Proteomes" id="UP000445696">
    <property type="component" value="Unassembled WGS sequence"/>
</dbReference>
<evidence type="ECO:0000313" key="7">
    <source>
        <dbReference type="Proteomes" id="UP000445696"/>
    </source>
</evidence>
<dbReference type="PANTHER" id="PTHR30024:SF47">
    <property type="entry name" value="TAURINE-BINDING PERIPLASMIC PROTEIN"/>
    <property type="match status" value="1"/>
</dbReference>
<dbReference type="RefSeq" id="WP_161337175.1">
    <property type="nucleotide sequence ID" value="NZ_JBHSDG010000002.1"/>
</dbReference>
<feature type="chain" id="PRO_5032916651" evidence="4">
    <location>
        <begin position="33"/>
        <end position="344"/>
    </location>
</feature>
<evidence type="ECO:0000256" key="3">
    <source>
        <dbReference type="ARBA" id="ARBA00022729"/>
    </source>
</evidence>
<dbReference type="PANTHER" id="PTHR30024">
    <property type="entry name" value="ALIPHATIC SULFONATES-BINDING PROTEIN-RELATED"/>
    <property type="match status" value="1"/>
</dbReference>
<dbReference type="GO" id="GO:0042918">
    <property type="term" value="P:alkanesulfonate transmembrane transport"/>
    <property type="evidence" value="ECO:0007669"/>
    <property type="project" value="TreeGrafter"/>
</dbReference>
<sequence>MISMTRRSFKKAALGSLAALVALSALTVPALAADKITVGALRFTSHAPSFVAFEKGYFTDEGLEVEFKFFQAAQPMAVAIASGDVDFGITAISGGLINLAEKGAIKVIGGALQEEPGIDGQIILVSKAAYDEGVTSPAKLKSRSFGITQAGSSFHYMASKIAEKEGFATADIKLVPLQKVGAIIGALKSGQVDSWSIVPHIAKALLKGGEIMQIGMVADYIPDYQVTTVFTSTEIAETKPDLVKRFLKAFSKGADDFNAALVDNTEGEAGAAAMVELIHKYVYADQPIEKAGPSIKNGAMRINKDAALNLTNVKDQLDWFKAEGLVSNDIAIETLVNTDYVEIF</sequence>
<feature type="signal peptide" evidence="4">
    <location>
        <begin position="1"/>
        <end position="32"/>
    </location>
</feature>
<dbReference type="Pfam" id="PF09084">
    <property type="entry name" value="NMT1"/>
    <property type="match status" value="1"/>
</dbReference>
<evidence type="ECO:0000256" key="2">
    <source>
        <dbReference type="ARBA" id="ARBA00010742"/>
    </source>
</evidence>
<comment type="subcellular location">
    <subcellularLocation>
        <location evidence="1">Periplasm</location>
    </subcellularLocation>
</comment>
<protein>
    <submittedName>
        <fullName evidence="6">ABC transporter substrate-binding protein</fullName>
    </submittedName>
</protein>
<evidence type="ECO:0000259" key="5">
    <source>
        <dbReference type="Pfam" id="PF09084"/>
    </source>
</evidence>
<dbReference type="Gene3D" id="3.40.190.10">
    <property type="entry name" value="Periplasmic binding protein-like II"/>
    <property type="match status" value="2"/>
</dbReference>
<keyword evidence="3 4" id="KW-0732">Signal</keyword>
<dbReference type="OrthoDB" id="9815602at2"/>
<evidence type="ECO:0000256" key="1">
    <source>
        <dbReference type="ARBA" id="ARBA00004418"/>
    </source>
</evidence>
<evidence type="ECO:0000313" key="6">
    <source>
        <dbReference type="EMBL" id="MZR20746.1"/>
    </source>
</evidence>
<dbReference type="GO" id="GO:0042597">
    <property type="term" value="C:periplasmic space"/>
    <property type="evidence" value="ECO:0007669"/>
    <property type="project" value="UniProtKB-SubCell"/>
</dbReference>
<accession>A0A845MBA6</accession>
<dbReference type="AlphaFoldDB" id="A0A845MBA6"/>
<comment type="similarity">
    <text evidence="2">Belongs to the bacterial solute-binding protein SsuA/TauA family.</text>
</comment>
<evidence type="ECO:0000256" key="4">
    <source>
        <dbReference type="SAM" id="SignalP"/>
    </source>
</evidence>
<comment type="caution">
    <text evidence="6">The sequence shown here is derived from an EMBL/GenBank/DDBJ whole genome shotgun (WGS) entry which is preliminary data.</text>
</comment>
<proteinExistence type="inferred from homology"/>
<dbReference type="SUPFAM" id="SSF53850">
    <property type="entry name" value="Periplasmic binding protein-like II"/>
    <property type="match status" value="1"/>
</dbReference>
<reference evidence="6 7" key="1">
    <citation type="journal article" date="2014" name="Int. J. Syst. Evol. Microbiol.">
        <title>Sneathiella chungangensis sp. nov., isolated from a marine sand, and emended description of the genus Sneathiella.</title>
        <authorList>
            <person name="Siamphan C."/>
            <person name="Kim H."/>
            <person name="Lee J.S."/>
            <person name="Kim W."/>
        </authorList>
    </citation>
    <scope>NUCLEOTIDE SEQUENCE [LARGE SCALE GENOMIC DNA]</scope>
    <source>
        <strain evidence="6 7">KCTC 32476</strain>
    </source>
</reference>
<keyword evidence="7" id="KW-1185">Reference proteome</keyword>
<feature type="domain" description="SsuA/THI5-like" evidence="5">
    <location>
        <begin position="44"/>
        <end position="256"/>
    </location>
</feature>
<name>A0A845MBA6_9PROT</name>
<dbReference type="EMBL" id="WTVA01000001">
    <property type="protein sequence ID" value="MZR20746.1"/>
    <property type="molecule type" value="Genomic_DNA"/>
</dbReference>
<organism evidence="6 7">
    <name type="scientific">Sneathiella chungangensis</name>
    <dbReference type="NCBI Taxonomy" id="1418234"/>
    <lineage>
        <taxon>Bacteria</taxon>
        <taxon>Pseudomonadati</taxon>
        <taxon>Pseudomonadota</taxon>
        <taxon>Alphaproteobacteria</taxon>
        <taxon>Sneathiellales</taxon>
        <taxon>Sneathiellaceae</taxon>
        <taxon>Sneathiella</taxon>
    </lineage>
</organism>
<dbReference type="InterPro" id="IPR006311">
    <property type="entry name" value="TAT_signal"/>
</dbReference>